<gene>
    <name evidence="1" type="ORF">FHS40_007971</name>
</gene>
<dbReference type="SUPFAM" id="SSF56059">
    <property type="entry name" value="Glutathione synthetase ATP-binding domain-like"/>
    <property type="match status" value="1"/>
</dbReference>
<dbReference type="EMBL" id="JACHJD010000021">
    <property type="protein sequence ID" value="MBB5108845.1"/>
    <property type="molecule type" value="Genomic_DNA"/>
</dbReference>
<keyword evidence="2" id="KW-1185">Reference proteome</keyword>
<accession>A0A7W8B453</accession>
<protein>
    <recommendedName>
        <fullName evidence="3">ATP-grasp domain-containing protein</fullName>
    </recommendedName>
</protein>
<dbReference type="AlphaFoldDB" id="A0A7W8B453"/>
<dbReference type="OrthoDB" id="9794735at2"/>
<evidence type="ECO:0000313" key="2">
    <source>
        <dbReference type="Proteomes" id="UP000549009"/>
    </source>
</evidence>
<organism evidence="1 2">
    <name type="scientific">Streptomyces spectabilis</name>
    <dbReference type="NCBI Taxonomy" id="68270"/>
    <lineage>
        <taxon>Bacteria</taxon>
        <taxon>Bacillati</taxon>
        <taxon>Actinomycetota</taxon>
        <taxon>Actinomycetes</taxon>
        <taxon>Kitasatosporales</taxon>
        <taxon>Streptomycetaceae</taxon>
        <taxon>Streptomyces</taxon>
    </lineage>
</organism>
<reference evidence="1 2" key="1">
    <citation type="submission" date="2020-08" db="EMBL/GenBank/DDBJ databases">
        <title>Genomic Encyclopedia of Type Strains, Phase III (KMG-III): the genomes of soil and plant-associated and newly described type strains.</title>
        <authorList>
            <person name="Whitman W."/>
        </authorList>
    </citation>
    <scope>NUCLEOTIDE SEQUENCE [LARGE SCALE GENOMIC DNA]</scope>
    <source>
        <strain evidence="1 2">CECT 3146</strain>
    </source>
</reference>
<proteinExistence type="predicted"/>
<sequence length="182" mass="19818">MTGDAARWCVDQALYGLGGVLAALPGAHYVNHPWRIRDAEHKPAQFAAAVRCGLRVPRTTITSDGAAARRMAVEHGPVVYKPLWNTRYAASDGQAPSIWVAEVTPGEIGDSVAATAHLFQHRVDKVADVRGTAVDERLWAVRIDGSPGLDWRRFYDQLSYTLIDTPPDVVKAIGAYQGARIC</sequence>
<dbReference type="Proteomes" id="UP000549009">
    <property type="component" value="Unassembled WGS sequence"/>
</dbReference>
<name>A0A7W8B453_STRST</name>
<comment type="caution">
    <text evidence="1">The sequence shown here is derived from an EMBL/GenBank/DDBJ whole genome shotgun (WGS) entry which is preliminary data.</text>
</comment>
<evidence type="ECO:0008006" key="3">
    <source>
        <dbReference type="Google" id="ProtNLM"/>
    </source>
</evidence>
<evidence type="ECO:0000313" key="1">
    <source>
        <dbReference type="EMBL" id="MBB5108845.1"/>
    </source>
</evidence>
<dbReference type="RefSeq" id="WP_150508720.1">
    <property type="nucleotide sequence ID" value="NZ_BMSQ01000017.1"/>
</dbReference>